<keyword evidence="18" id="KW-1185">Reference proteome</keyword>
<dbReference type="AlphaFoldDB" id="A0A518BLW6"/>
<proteinExistence type="inferred from homology"/>
<dbReference type="NCBIfam" id="TIGR00326">
    <property type="entry name" value="eubact_ribD"/>
    <property type="match status" value="1"/>
</dbReference>
<dbReference type="EC" id="3.5.4.26" evidence="12"/>
<dbReference type="InterPro" id="IPR002125">
    <property type="entry name" value="CMP_dCMP_dom"/>
</dbReference>
<evidence type="ECO:0000259" key="16">
    <source>
        <dbReference type="PROSITE" id="PS51747"/>
    </source>
</evidence>
<comment type="similarity">
    <text evidence="4 12">In the N-terminal section; belongs to the cytidine and deoxycytidylate deaminase family.</text>
</comment>
<dbReference type="PROSITE" id="PS51747">
    <property type="entry name" value="CYT_DCMP_DEAMINASES_2"/>
    <property type="match status" value="1"/>
</dbReference>
<sequence length="395" mass="42714">MSQPEGYRDLIQTGPEIDLRAELAKLAERARVLRFDAAPNPCVGAAVLSADGRVLGVGFTQGWGGNHAEIEALEAAQLAGATRDEMNTLLVTLEPCSTTGKTGPCTQAIVDAGLRRVVIGALDPDPRHRGAGLEVLRQAGIEVERVDGATRLEEVAPHFLRWIDYERLRRPRPWVIAKWAQTRSGQLSPPEDVGEGRWISSEASREEVQQLRTRVDAIVTGVGTVRADDPRLTLRGAAAESGAMAPMRIVLDSELATPADAKLFQPDGPGESGGPVYILCRAGASPKRHRDLTDAGARVHGLRPDADGRVQLRGALEWMWRFGARRVLLEAGPTLVRAFYDAGFIDQYRVYTGSINGGQGEGLGDILARGGLVDRLDREVGPDSVFEAFTPAIRR</sequence>
<gene>
    <name evidence="17" type="primary">ribD</name>
    <name evidence="17" type="ORF">Pla133_30630</name>
</gene>
<protein>
    <recommendedName>
        <fullName evidence="12">Riboflavin biosynthesis protein RibD</fullName>
    </recommendedName>
    <domain>
        <recommendedName>
            <fullName evidence="12">Diaminohydroxyphosphoribosylaminopyrimidine deaminase</fullName>
            <shortName evidence="12">DRAP deaminase</shortName>
            <ecNumber evidence="12">3.5.4.26</ecNumber>
        </recommendedName>
        <alternativeName>
            <fullName evidence="12">Riboflavin-specific deaminase</fullName>
        </alternativeName>
    </domain>
    <domain>
        <recommendedName>
            <fullName evidence="12">5-amino-6-(5-phosphoribosylamino)uracil reductase</fullName>
            <ecNumber evidence="12">1.1.1.193</ecNumber>
        </recommendedName>
        <alternativeName>
            <fullName evidence="12">HTP reductase</fullName>
        </alternativeName>
    </domain>
</protein>
<dbReference type="GO" id="GO:0008835">
    <property type="term" value="F:diaminohydroxyphosphoribosylaminopyrimidine deaminase activity"/>
    <property type="evidence" value="ECO:0007669"/>
    <property type="project" value="UniProtKB-EC"/>
</dbReference>
<evidence type="ECO:0000256" key="14">
    <source>
        <dbReference type="PIRSR" id="PIRSR006769-2"/>
    </source>
</evidence>
<feature type="binding site" evidence="14">
    <location>
        <position position="212"/>
    </location>
    <ligand>
        <name>substrate</name>
    </ligand>
</feature>
<feature type="active site" description="Proton donor" evidence="13">
    <location>
        <position position="69"/>
    </location>
</feature>
<dbReference type="PANTHER" id="PTHR38011">
    <property type="entry name" value="DIHYDROFOLATE REDUCTASE FAMILY PROTEIN (AFU_ORTHOLOGUE AFUA_8G06820)"/>
    <property type="match status" value="1"/>
</dbReference>
<dbReference type="InterPro" id="IPR016192">
    <property type="entry name" value="APOBEC/CMP_deaminase_Zn-bd"/>
</dbReference>
<comment type="pathway">
    <text evidence="3 12">Cofactor biosynthesis; riboflavin biosynthesis; 5-amino-6-(D-ribitylamino)uracil from GTP: step 3/4.</text>
</comment>
<dbReference type="RefSeq" id="WP_145066594.1">
    <property type="nucleotide sequence ID" value="NZ_CP036287.1"/>
</dbReference>
<evidence type="ECO:0000256" key="15">
    <source>
        <dbReference type="PIRSR" id="PIRSR006769-3"/>
    </source>
</evidence>
<feature type="binding site" evidence="15">
    <location>
        <position position="96"/>
    </location>
    <ligand>
        <name>Zn(2+)</name>
        <dbReference type="ChEBI" id="CHEBI:29105"/>
        <note>catalytic</note>
    </ligand>
</feature>
<dbReference type="PANTHER" id="PTHR38011:SF7">
    <property type="entry name" value="2,5-DIAMINO-6-RIBOSYLAMINO-4(3H)-PYRIMIDINONE 5'-PHOSPHATE REDUCTASE"/>
    <property type="match status" value="1"/>
</dbReference>
<dbReference type="GO" id="GO:0008703">
    <property type="term" value="F:5-amino-6-(5-phosphoribosylamino)uracil reductase activity"/>
    <property type="evidence" value="ECO:0007669"/>
    <property type="project" value="UniProtKB-EC"/>
</dbReference>
<evidence type="ECO:0000256" key="4">
    <source>
        <dbReference type="ARBA" id="ARBA00005259"/>
    </source>
</evidence>
<organism evidence="17 18">
    <name type="scientific">Engelhardtia mirabilis</name>
    <dbReference type="NCBI Taxonomy" id="2528011"/>
    <lineage>
        <taxon>Bacteria</taxon>
        <taxon>Pseudomonadati</taxon>
        <taxon>Planctomycetota</taxon>
        <taxon>Planctomycetia</taxon>
        <taxon>Planctomycetia incertae sedis</taxon>
        <taxon>Engelhardtia</taxon>
    </lineage>
</organism>
<feature type="binding site" evidence="14">
    <location>
        <position position="253"/>
    </location>
    <ligand>
        <name>NADP(+)</name>
        <dbReference type="ChEBI" id="CHEBI:58349"/>
    </ligand>
</feature>
<evidence type="ECO:0000313" key="18">
    <source>
        <dbReference type="Proteomes" id="UP000316921"/>
    </source>
</evidence>
<feature type="binding site" evidence="14">
    <location>
        <position position="232"/>
    </location>
    <ligand>
        <name>substrate</name>
    </ligand>
</feature>
<comment type="pathway">
    <text evidence="2 12">Cofactor biosynthesis; riboflavin biosynthesis; 5-amino-6-(D-ribitylamino)uracil from GTP: step 2/4.</text>
</comment>
<dbReference type="EMBL" id="CP036287">
    <property type="protein sequence ID" value="QDU67972.1"/>
    <property type="molecule type" value="Genomic_DNA"/>
</dbReference>
<evidence type="ECO:0000256" key="12">
    <source>
        <dbReference type="PIRNR" id="PIRNR006769"/>
    </source>
</evidence>
<dbReference type="KEGG" id="pbap:Pla133_30630"/>
<dbReference type="GO" id="GO:0008270">
    <property type="term" value="F:zinc ion binding"/>
    <property type="evidence" value="ECO:0007669"/>
    <property type="project" value="InterPro"/>
</dbReference>
<dbReference type="Gene3D" id="3.40.140.10">
    <property type="entry name" value="Cytidine Deaminase, domain 2"/>
    <property type="match status" value="1"/>
</dbReference>
<name>A0A518BLW6_9BACT</name>
<feature type="binding site" evidence="14">
    <location>
        <position position="228"/>
    </location>
    <ligand>
        <name>NADP(+)</name>
        <dbReference type="ChEBI" id="CHEBI:58349"/>
    </ligand>
</feature>
<comment type="catalytic activity">
    <reaction evidence="12">
        <text>5-amino-6-(5-phospho-D-ribitylamino)uracil + NADP(+) = 5-amino-6-(5-phospho-D-ribosylamino)uracil + NADPH + H(+)</text>
        <dbReference type="Rhea" id="RHEA:17845"/>
        <dbReference type="ChEBI" id="CHEBI:15378"/>
        <dbReference type="ChEBI" id="CHEBI:57783"/>
        <dbReference type="ChEBI" id="CHEBI:58349"/>
        <dbReference type="ChEBI" id="CHEBI:58421"/>
        <dbReference type="ChEBI" id="CHEBI:58453"/>
        <dbReference type="EC" id="1.1.1.193"/>
    </reaction>
</comment>
<keyword evidence="10 12" id="KW-0560">Oxidoreductase</keyword>
<comment type="similarity">
    <text evidence="5 12">In the C-terminal section; belongs to the HTP reductase family.</text>
</comment>
<evidence type="ECO:0000256" key="13">
    <source>
        <dbReference type="PIRSR" id="PIRSR006769-1"/>
    </source>
</evidence>
<accession>A0A518BLW6</accession>
<dbReference type="PIRSF" id="PIRSF006769">
    <property type="entry name" value="RibD"/>
    <property type="match status" value="1"/>
</dbReference>
<feature type="binding site" evidence="14">
    <location>
        <position position="180"/>
    </location>
    <ligand>
        <name>NADP(+)</name>
        <dbReference type="ChEBI" id="CHEBI:58349"/>
    </ligand>
</feature>
<feature type="binding site" evidence="15">
    <location>
        <position position="105"/>
    </location>
    <ligand>
        <name>Zn(2+)</name>
        <dbReference type="ChEBI" id="CHEBI:29105"/>
        <note>catalytic</note>
    </ligand>
</feature>
<dbReference type="InterPro" id="IPR004794">
    <property type="entry name" value="Eubact_RibD"/>
</dbReference>
<evidence type="ECO:0000256" key="8">
    <source>
        <dbReference type="ARBA" id="ARBA00022833"/>
    </source>
</evidence>
<dbReference type="Pfam" id="PF00383">
    <property type="entry name" value="dCMP_cyt_deam_1"/>
    <property type="match status" value="1"/>
</dbReference>
<dbReference type="SUPFAM" id="SSF53927">
    <property type="entry name" value="Cytidine deaminase-like"/>
    <property type="match status" value="1"/>
</dbReference>
<dbReference type="Pfam" id="PF01872">
    <property type="entry name" value="RibD_C"/>
    <property type="match status" value="1"/>
</dbReference>
<dbReference type="Gene3D" id="3.40.430.10">
    <property type="entry name" value="Dihydrofolate Reductase, subunit A"/>
    <property type="match status" value="1"/>
</dbReference>
<evidence type="ECO:0000256" key="11">
    <source>
        <dbReference type="ARBA" id="ARBA00023268"/>
    </source>
</evidence>
<evidence type="ECO:0000256" key="3">
    <source>
        <dbReference type="ARBA" id="ARBA00004910"/>
    </source>
</evidence>
<dbReference type="InterPro" id="IPR024072">
    <property type="entry name" value="DHFR-like_dom_sf"/>
</dbReference>
<evidence type="ECO:0000256" key="5">
    <source>
        <dbReference type="ARBA" id="ARBA00007417"/>
    </source>
</evidence>
<dbReference type="InterPro" id="IPR016193">
    <property type="entry name" value="Cytidine_deaminase-like"/>
</dbReference>
<reference evidence="17 18" key="1">
    <citation type="submission" date="2019-02" db="EMBL/GenBank/DDBJ databases">
        <title>Deep-cultivation of Planctomycetes and their phenomic and genomic characterization uncovers novel biology.</title>
        <authorList>
            <person name="Wiegand S."/>
            <person name="Jogler M."/>
            <person name="Boedeker C."/>
            <person name="Pinto D."/>
            <person name="Vollmers J."/>
            <person name="Rivas-Marin E."/>
            <person name="Kohn T."/>
            <person name="Peeters S.H."/>
            <person name="Heuer A."/>
            <person name="Rast P."/>
            <person name="Oberbeckmann S."/>
            <person name="Bunk B."/>
            <person name="Jeske O."/>
            <person name="Meyerdierks A."/>
            <person name="Storesund J.E."/>
            <person name="Kallscheuer N."/>
            <person name="Luecker S."/>
            <person name="Lage O.M."/>
            <person name="Pohl T."/>
            <person name="Merkel B.J."/>
            <person name="Hornburger P."/>
            <person name="Mueller R.-W."/>
            <person name="Bruemmer F."/>
            <person name="Labrenz M."/>
            <person name="Spormann A.M."/>
            <person name="Op den Camp H."/>
            <person name="Overmann J."/>
            <person name="Amann R."/>
            <person name="Jetten M.S.M."/>
            <person name="Mascher T."/>
            <person name="Medema M.H."/>
            <person name="Devos D.P."/>
            <person name="Kaster A.-K."/>
            <person name="Ovreas L."/>
            <person name="Rohde M."/>
            <person name="Galperin M.Y."/>
            <person name="Jogler C."/>
        </authorList>
    </citation>
    <scope>NUCLEOTIDE SEQUENCE [LARGE SCALE GENOMIC DNA]</scope>
    <source>
        <strain evidence="17 18">Pla133</strain>
    </source>
</reference>
<comment type="cofactor">
    <cofactor evidence="12 15">
        <name>Zn(2+)</name>
        <dbReference type="ChEBI" id="CHEBI:29105"/>
    </cofactor>
    <text evidence="12 15">Binds 1 zinc ion.</text>
</comment>
<feature type="binding site" evidence="15">
    <location>
        <position position="67"/>
    </location>
    <ligand>
        <name>Zn(2+)</name>
        <dbReference type="ChEBI" id="CHEBI:29105"/>
        <note>catalytic</note>
    </ligand>
</feature>
<dbReference type="InterPro" id="IPR050765">
    <property type="entry name" value="Riboflavin_Biosynth_HTPR"/>
</dbReference>
<keyword evidence="8 12" id="KW-0862">Zinc</keyword>
<evidence type="ECO:0000256" key="7">
    <source>
        <dbReference type="ARBA" id="ARBA00022723"/>
    </source>
</evidence>
<evidence type="ECO:0000256" key="1">
    <source>
        <dbReference type="ARBA" id="ARBA00002151"/>
    </source>
</evidence>
<feature type="domain" description="CMP/dCMP-type deaminase" evidence="16">
    <location>
        <begin position="14"/>
        <end position="144"/>
    </location>
</feature>
<evidence type="ECO:0000256" key="2">
    <source>
        <dbReference type="ARBA" id="ARBA00004882"/>
    </source>
</evidence>
<comment type="function">
    <text evidence="1 12">Converts 2,5-diamino-6-(ribosylamino)-4(3h)-pyrimidinone 5'-phosphate into 5-amino-6-(ribosylamino)-2,4(1h,3h)-pyrimidinedione 5'-phosphate.</text>
</comment>
<keyword evidence="7 12" id="KW-0479">Metal-binding</keyword>
<dbReference type="GO" id="GO:0009231">
    <property type="term" value="P:riboflavin biosynthetic process"/>
    <property type="evidence" value="ECO:0007669"/>
    <property type="project" value="UniProtKB-UniPathway"/>
</dbReference>
<keyword evidence="11" id="KW-0511">Multifunctional enzyme</keyword>
<keyword evidence="12" id="KW-0378">Hydrolase</keyword>
<keyword evidence="9 12" id="KW-0521">NADP</keyword>
<feature type="binding site" evidence="14">
    <location>
        <position position="198"/>
    </location>
    <ligand>
        <name>NADP(+)</name>
        <dbReference type="ChEBI" id="CHEBI:58349"/>
    </ligand>
</feature>
<dbReference type="SUPFAM" id="SSF53597">
    <property type="entry name" value="Dihydrofolate reductase-like"/>
    <property type="match status" value="1"/>
</dbReference>
<evidence type="ECO:0000256" key="6">
    <source>
        <dbReference type="ARBA" id="ARBA00022619"/>
    </source>
</evidence>
<dbReference type="CDD" id="cd01284">
    <property type="entry name" value="Riboflavin_deaminase-reductase"/>
    <property type="match status" value="1"/>
</dbReference>
<evidence type="ECO:0000256" key="10">
    <source>
        <dbReference type="ARBA" id="ARBA00023002"/>
    </source>
</evidence>
<evidence type="ECO:0000313" key="17">
    <source>
        <dbReference type="EMBL" id="QDU67972.1"/>
    </source>
</evidence>
<feature type="binding site" evidence="14">
    <location>
        <position position="224"/>
    </location>
    <ligand>
        <name>NADP(+)</name>
        <dbReference type="ChEBI" id="CHEBI:58349"/>
    </ligand>
</feature>
<dbReference type="UniPathway" id="UPA00275">
    <property type="reaction ID" value="UER00401"/>
</dbReference>
<dbReference type="EC" id="1.1.1.193" evidence="12"/>
<evidence type="ECO:0000256" key="9">
    <source>
        <dbReference type="ARBA" id="ARBA00022857"/>
    </source>
</evidence>
<feature type="binding site" evidence="14">
    <location>
        <position position="235"/>
    </location>
    <ligand>
        <name>substrate</name>
    </ligand>
</feature>
<dbReference type="InterPro" id="IPR002734">
    <property type="entry name" value="RibDG_C"/>
</dbReference>
<keyword evidence="6 12" id="KW-0686">Riboflavin biosynthesis</keyword>
<dbReference type="PROSITE" id="PS00903">
    <property type="entry name" value="CYT_DCMP_DEAMINASES_1"/>
    <property type="match status" value="1"/>
</dbReference>
<comment type="catalytic activity">
    <reaction evidence="12">
        <text>2,5-diamino-6-hydroxy-4-(5-phosphoribosylamino)-pyrimidine + H2O + H(+) = 5-amino-6-(5-phospho-D-ribosylamino)uracil + NH4(+)</text>
        <dbReference type="Rhea" id="RHEA:21868"/>
        <dbReference type="ChEBI" id="CHEBI:15377"/>
        <dbReference type="ChEBI" id="CHEBI:15378"/>
        <dbReference type="ChEBI" id="CHEBI:28938"/>
        <dbReference type="ChEBI" id="CHEBI:58453"/>
        <dbReference type="ChEBI" id="CHEBI:58614"/>
        <dbReference type="EC" id="3.5.4.26"/>
    </reaction>
</comment>
<dbReference type="Proteomes" id="UP000316921">
    <property type="component" value="Chromosome"/>
</dbReference>